<proteinExistence type="inferred from homology"/>
<evidence type="ECO:0000313" key="7">
    <source>
        <dbReference type="EMBL" id="MBF8436654.1"/>
    </source>
</evidence>
<keyword evidence="4" id="KW-0546">Nucleotide metabolism</keyword>
<dbReference type="GO" id="GO:0006226">
    <property type="term" value="P:dUMP biosynthetic process"/>
    <property type="evidence" value="ECO:0007669"/>
    <property type="project" value="InterPro"/>
</dbReference>
<evidence type="ECO:0000313" key="8">
    <source>
        <dbReference type="Proteomes" id="UP000621436"/>
    </source>
</evidence>
<dbReference type="SUPFAM" id="SSF51283">
    <property type="entry name" value="dUTPase-like"/>
    <property type="match status" value="1"/>
</dbReference>
<reference evidence="7" key="1">
    <citation type="submission" date="2020-11" db="EMBL/GenBank/DDBJ databases">
        <title>Halonatronomonas betainensis gen. nov., sp. nov. a novel haloalkaliphilic representative of the family Halanaerobiacae capable of betaine degradation.</title>
        <authorList>
            <person name="Boltyanskaya Y."/>
            <person name="Kevbrin V."/>
            <person name="Detkova E."/>
            <person name="Grouzdev D.S."/>
            <person name="Koziaeva V."/>
            <person name="Zhilina T."/>
        </authorList>
    </citation>
    <scope>NUCLEOTIDE SEQUENCE</scope>
    <source>
        <strain evidence="7">Z-7014</strain>
    </source>
</reference>
<dbReference type="Pfam" id="PF00692">
    <property type="entry name" value="dUTPase"/>
    <property type="match status" value="1"/>
</dbReference>
<accession>A0A931ARA4</accession>
<comment type="caution">
    <text evidence="7">The sequence shown here is derived from an EMBL/GenBank/DDBJ whole genome shotgun (WGS) entry which is preliminary data.</text>
</comment>
<organism evidence="7 8">
    <name type="scientific">Halonatronomonas betaini</name>
    <dbReference type="NCBI Taxonomy" id="2778430"/>
    <lineage>
        <taxon>Bacteria</taxon>
        <taxon>Bacillati</taxon>
        <taxon>Bacillota</taxon>
        <taxon>Clostridia</taxon>
        <taxon>Halanaerobiales</taxon>
        <taxon>Halarsenatibacteraceae</taxon>
        <taxon>Halonatronomonas</taxon>
    </lineage>
</organism>
<dbReference type="PANTHER" id="PTHR11241">
    <property type="entry name" value="DEOXYURIDINE 5'-TRIPHOSPHATE NUCLEOTIDOHYDROLASE"/>
    <property type="match status" value="1"/>
</dbReference>
<dbReference type="InterPro" id="IPR036157">
    <property type="entry name" value="dUTPase-like_sf"/>
</dbReference>
<comment type="catalytic activity">
    <reaction evidence="5">
        <text>dUTP + H2O = dUMP + diphosphate + H(+)</text>
        <dbReference type="Rhea" id="RHEA:10248"/>
        <dbReference type="ChEBI" id="CHEBI:15377"/>
        <dbReference type="ChEBI" id="CHEBI:15378"/>
        <dbReference type="ChEBI" id="CHEBI:33019"/>
        <dbReference type="ChEBI" id="CHEBI:61555"/>
        <dbReference type="ChEBI" id="CHEBI:246422"/>
        <dbReference type="EC" id="3.6.1.23"/>
    </reaction>
</comment>
<sequence length="143" mass="15702">MKVEIKQIDKSIDLPEYQHPGEDAGIDLMAAENCNLTGGNFRMIKTGIKIAIPEGYGGFVYPRSGLAKDYGVTVLNSPGVIDSGYRGEVGVILINHSLEDFEIRKGDRIAQLIIHQIEQVEWNPVDKLPESERKSTGFGDSGI</sequence>
<protein>
    <recommendedName>
        <fullName evidence="2">dUTP diphosphatase</fullName>
        <ecNumber evidence="2">3.6.1.23</ecNumber>
    </recommendedName>
</protein>
<dbReference type="NCBIfam" id="TIGR00576">
    <property type="entry name" value="dut"/>
    <property type="match status" value="1"/>
</dbReference>
<dbReference type="Proteomes" id="UP000621436">
    <property type="component" value="Unassembled WGS sequence"/>
</dbReference>
<dbReference type="GO" id="GO:0046081">
    <property type="term" value="P:dUTP catabolic process"/>
    <property type="evidence" value="ECO:0007669"/>
    <property type="project" value="InterPro"/>
</dbReference>
<dbReference type="RefSeq" id="WP_270453562.1">
    <property type="nucleotide sequence ID" value="NZ_JADPIE010000003.1"/>
</dbReference>
<dbReference type="Gene3D" id="2.70.40.10">
    <property type="match status" value="1"/>
</dbReference>
<comment type="similarity">
    <text evidence="1">Belongs to the dUTPase family.</text>
</comment>
<keyword evidence="8" id="KW-1185">Reference proteome</keyword>
<feature type="domain" description="dUTPase-like" evidence="6">
    <location>
        <begin position="13"/>
        <end position="142"/>
    </location>
</feature>
<evidence type="ECO:0000259" key="6">
    <source>
        <dbReference type="Pfam" id="PF00692"/>
    </source>
</evidence>
<evidence type="ECO:0000256" key="2">
    <source>
        <dbReference type="ARBA" id="ARBA00012379"/>
    </source>
</evidence>
<keyword evidence="3 7" id="KW-0378">Hydrolase</keyword>
<evidence type="ECO:0000256" key="4">
    <source>
        <dbReference type="ARBA" id="ARBA00023080"/>
    </source>
</evidence>
<dbReference type="PANTHER" id="PTHR11241:SF0">
    <property type="entry name" value="DEOXYURIDINE 5'-TRIPHOSPHATE NUCLEOTIDOHYDROLASE"/>
    <property type="match status" value="1"/>
</dbReference>
<dbReference type="InterPro" id="IPR008181">
    <property type="entry name" value="dUTPase"/>
</dbReference>
<dbReference type="AlphaFoldDB" id="A0A931ARA4"/>
<dbReference type="EMBL" id="JADPIE010000003">
    <property type="protein sequence ID" value="MBF8436654.1"/>
    <property type="molecule type" value="Genomic_DNA"/>
</dbReference>
<evidence type="ECO:0000256" key="1">
    <source>
        <dbReference type="ARBA" id="ARBA00006581"/>
    </source>
</evidence>
<evidence type="ECO:0000256" key="3">
    <source>
        <dbReference type="ARBA" id="ARBA00022801"/>
    </source>
</evidence>
<name>A0A931ARA4_9FIRM</name>
<gene>
    <name evidence="7" type="primary">dut</name>
    <name evidence="7" type="ORF">I0Q91_06180</name>
</gene>
<dbReference type="InterPro" id="IPR029054">
    <property type="entry name" value="dUTPase-like"/>
</dbReference>
<dbReference type="NCBIfam" id="NF001862">
    <property type="entry name" value="PRK00601.1"/>
    <property type="match status" value="1"/>
</dbReference>
<dbReference type="GO" id="GO:0000287">
    <property type="term" value="F:magnesium ion binding"/>
    <property type="evidence" value="ECO:0007669"/>
    <property type="project" value="InterPro"/>
</dbReference>
<evidence type="ECO:0000256" key="5">
    <source>
        <dbReference type="ARBA" id="ARBA00047686"/>
    </source>
</evidence>
<dbReference type="GO" id="GO:0004170">
    <property type="term" value="F:dUTP diphosphatase activity"/>
    <property type="evidence" value="ECO:0007669"/>
    <property type="project" value="UniProtKB-EC"/>
</dbReference>
<dbReference type="InterPro" id="IPR033704">
    <property type="entry name" value="dUTPase_trimeric"/>
</dbReference>
<dbReference type="CDD" id="cd07557">
    <property type="entry name" value="trimeric_dUTPase"/>
    <property type="match status" value="1"/>
</dbReference>
<dbReference type="EC" id="3.6.1.23" evidence="2"/>